<gene>
    <name evidence="1" type="ORF">EV356DRAFT_511309</name>
</gene>
<proteinExistence type="predicted"/>
<organism evidence="1 2">
    <name type="scientific">Viridothelium virens</name>
    <name type="common">Speckled blister lichen</name>
    <name type="synonym">Trypethelium virens</name>
    <dbReference type="NCBI Taxonomy" id="1048519"/>
    <lineage>
        <taxon>Eukaryota</taxon>
        <taxon>Fungi</taxon>
        <taxon>Dikarya</taxon>
        <taxon>Ascomycota</taxon>
        <taxon>Pezizomycotina</taxon>
        <taxon>Dothideomycetes</taxon>
        <taxon>Dothideomycetes incertae sedis</taxon>
        <taxon>Trypetheliales</taxon>
        <taxon>Trypetheliaceae</taxon>
        <taxon>Viridothelium</taxon>
    </lineage>
</organism>
<dbReference type="Proteomes" id="UP000800092">
    <property type="component" value="Unassembled WGS sequence"/>
</dbReference>
<keyword evidence="2" id="KW-1185">Reference proteome</keyword>
<dbReference type="AlphaFoldDB" id="A0A6A6HRE5"/>
<accession>A0A6A6HRE5</accession>
<evidence type="ECO:0000313" key="2">
    <source>
        <dbReference type="Proteomes" id="UP000800092"/>
    </source>
</evidence>
<name>A0A6A6HRE5_VIRVR</name>
<reference evidence="1" key="1">
    <citation type="journal article" date="2020" name="Stud. Mycol.">
        <title>101 Dothideomycetes genomes: a test case for predicting lifestyles and emergence of pathogens.</title>
        <authorList>
            <person name="Haridas S."/>
            <person name="Albert R."/>
            <person name="Binder M."/>
            <person name="Bloem J."/>
            <person name="Labutti K."/>
            <person name="Salamov A."/>
            <person name="Andreopoulos B."/>
            <person name="Baker S."/>
            <person name="Barry K."/>
            <person name="Bills G."/>
            <person name="Bluhm B."/>
            <person name="Cannon C."/>
            <person name="Castanera R."/>
            <person name="Culley D."/>
            <person name="Daum C."/>
            <person name="Ezra D."/>
            <person name="Gonzalez J."/>
            <person name="Henrissat B."/>
            <person name="Kuo A."/>
            <person name="Liang C."/>
            <person name="Lipzen A."/>
            <person name="Lutzoni F."/>
            <person name="Magnuson J."/>
            <person name="Mondo S."/>
            <person name="Nolan M."/>
            <person name="Ohm R."/>
            <person name="Pangilinan J."/>
            <person name="Park H.-J."/>
            <person name="Ramirez L."/>
            <person name="Alfaro M."/>
            <person name="Sun H."/>
            <person name="Tritt A."/>
            <person name="Yoshinaga Y."/>
            <person name="Zwiers L.-H."/>
            <person name="Turgeon B."/>
            <person name="Goodwin S."/>
            <person name="Spatafora J."/>
            <person name="Crous P."/>
            <person name="Grigoriev I."/>
        </authorList>
    </citation>
    <scope>NUCLEOTIDE SEQUENCE</scope>
    <source>
        <strain evidence="1">Tuck. ex Michener</strain>
    </source>
</reference>
<evidence type="ECO:0000313" key="1">
    <source>
        <dbReference type="EMBL" id="KAF2240010.1"/>
    </source>
</evidence>
<sequence>MTRLKPYSLSSCRLVVLSSDLQTELSGVWIRGLTRDVILTVSHFKKDARVPATAANTTAEVYTTLLGNGIPNPQVKCELFHDLNDPIGENDFAIFTPCGDGNHRSPIQSIPTALISTAATSLSGTAISFGFNASPAPADNKHLNTSVHDCTCTNCWYASAYNVSKNLQGVEPPDPRVLAAGARTIGVGKWLQTAGQRQVRHTVTGWYGISGAGMYTQDARGQVRLVALFQSGIFEGPDSNMNGAVTIPIDVLRRLEESGGA</sequence>
<dbReference type="EMBL" id="ML991771">
    <property type="protein sequence ID" value="KAF2240010.1"/>
    <property type="molecule type" value="Genomic_DNA"/>
</dbReference>
<protein>
    <submittedName>
        <fullName evidence="1">Uncharacterized protein</fullName>
    </submittedName>
</protein>
<dbReference type="OrthoDB" id="3952058at2759"/>